<protein>
    <submittedName>
        <fullName evidence="13">Sodium:proton antiporter</fullName>
    </submittedName>
</protein>
<evidence type="ECO:0000256" key="9">
    <source>
        <dbReference type="ARBA" id="ARBA00023201"/>
    </source>
</evidence>
<evidence type="ECO:0000256" key="4">
    <source>
        <dbReference type="ARBA" id="ARBA00022692"/>
    </source>
</evidence>
<organism evidence="13 14">
    <name type="scientific">Herbiconiux moechotypicola</name>
    <dbReference type="NCBI Taxonomy" id="637393"/>
    <lineage>
        <taxon>Bacteria</taxon>
        <taxon>Bacillati</taxon>
        <taxon>Actinomycetota</taxon>
        <taxon>Actinomycetes</taxon>
        <taxon>Micrococcales</taxon>
        <taxon>Microbacteriaceae</taxon>
        <taxon>Herbiconiux</taxon>
    </lineage>
</organism>
<keyword evidence="4 11" id="KW-0812">Transmembrane</keyword>
<feature type="transmembrane region" description="Helical" evidence="11">
    <location>
        <begin position="270"/>
        <end position="289"/>
    </location>
</feature>
<comment type="caution">
    <text evidence="13">The sequence shown here is derived from an EMBL/GenBank/DDBJ whole genome shotgun (WGS) entry which is preliminary data.</text>
</comment>
<feature type="transmembrane region" description="Helical" evidence="11">
    <location>
        <begin position="87"/>
        <end position="106"/>
    </location>
</feature>
<feature type="domain" description="Cation/H+ exchanger transmembrane" evidence="12">
    <location>
        <begin position="15"/>
        <end position="327"/>
    </location>
</feature>
<feature type="transmembrane region" description="Helical" evidence="11">
    <location>
        <begin position="465"/>
        <end position="488"/>
    </location>
</feature>
<feature type="region of interest" description="Disordered" evidence="10">
    <location>
        <begin position="343"/>
        <end position="406"/>
    </location>
</feature>
<evidence type="ECO:0000256" key="6">
    <source>
        <dbReference type="ARBA" id="ARBA00023053"/>
    </source>
</evidence>
<dbReference type="PANTHER" id="PTHR10110">
    <property type="entry name" value="SODIUM/HYDROGEN EXCHANGER"/>
    <property type="match status" value="1"/>
</dbReference>
<dbReference type="InterPro" id="IPR018422">
    <property type="entry name" value="Cation/H_exchanger_CPA1"/>
</dbReference>
<evidence type="ECO:0000313" key="13">
    <source>
        <dbReference type="EMBL" id="GAA2250284.1"/>
    </source>
</evidence>
<keyword evidence="7" id="KW-0406">Ion transport</keyword>
<dbReference type="PANTHER" id="PTHR10110:SF86">
    <property type="entry name" value="SODIUM_HYDROGEN EXCHANGER 7"/>
    <property type="match status" value="1"/>
</dbReference>
<keyword evidence="8 11" id="KW-0472">Membrane</keyword>
<accession>A0ABN3E7C5</accession>
<feature type="transmembrane region" description="Helical" evidence="11">
    <location>
        <begin position="6"/>
        <end position="23"/>
    </location>
</feature>
<keyword evidence="5 11" id="KW-1133">Transmembrane helix</keyword>
<sequence>MTELLLVLVGGFVVIAAATLLAPRLRIASPLVLVAVGVAASFIPLFADVEIDPEWILAGVLPPLLYSAAVSMPAMNFRREFGAVSGLAVLLVVASSLILGVFFMLVIPDLGFAWGVALGAIVSPTDAVATSIIKRTPVSKRVVAILDGESLLNDATALVLLRTAIVATAASFSFWGAVGTFAYSVVVAVIVGAAVGWLNLWVRRRVTDPTVNTVISFAVPFVAAVPAELLGASGLVAAVVAGVVTGIRAPRVLSPQNRLSDSQNWRTVELVLEGVVFLTMGLQISSIVTGVERDHAGVGTAVLIAVGALLLTILVRAAYVGPLLAVLSRRAKRMGRLQTRLQDIQQKIDGPGGGQAALAELGRDRGRDRDRDRDRGRGPAELEHRPTRPERRAARTDRGPRPVTERQLDRFARRVRQGLADVKYFLDQPLGWREGTAVVWAGMRGAVTVAAAQTLPENTPYRSTLVLIAFAVAALSLLVQGGTIGPLLRLISPPPAPGSDEAKAALAEEAAEQSQIFDLLRESTASIPEPPELRAGDRSPEVFDLAKRYRLEVLAAQREALLDARDHGTFDADLLAQELANLDASQIAMEMRNRIG</sequence>
<keyword evidence="3" id="KW-1003">Cell membrane</keyword>
<gene>
    <name evidence="13" type="ORF">GCM10009851_39830</name>
</gene>
<keyword evidence="2" id="KW-0813">Transport</keyword>
<feature type="transmembrane region" description="Helical" evidence="11">
    <location>
        <begin position="181"/>
        <end position="202"/>
    </location>
</feature>
<keyword evidence="9" id="KW-0739">Sodium transport</keyword>
<dbReference type="InterPro" id="IPR006153">
    <property type="entry name" value="Cation/H_exchanger_TM"/>
</dbReference>
<name>A0ABN3E7C5_9MICO</name>
<feature type="compositionally biased region" description="Basic and acidic residues" evidence="10">
    <location>
        <begin position="361"/>
        <end position="406"/>
    </location>
</feature>
<evidence type="ECO:0000256" key="8">
    <source>
        <dbReference type="ARBA" id="ARBA00023136"/>
    </source>
</evidence>
<evidence type="ECO:0000256" key="2">
    <source>
        <dbReference type="ARBA" id="ARBA00022448"/>
    </source>
</evidence>
<evidence type="ECO:0000256" key="3">
    <source>
        <dbReference type="ARBA" id="ARBA00022475"/>
    </source>
</evidence>
<dbReference type="Gene3D" id="6.10.140.1330">
    <property type="match status" value="1"/>
</dbReference>
<comment type="subcellular location">
    <subcellularLocation>
        <location evidence="1">Cell membrane</location>
        <topology evidence="1">Multi-pass membrane protein</topology>
    </subcellularLocation>
</comment>
<feature type="transmembrane region" description="Helical" evidence="11">
    <location>
        <begin position="112"/>
        <end position="133"/>
    </location>
</feature>
<evidence type="ECO:0000313" key="14">
    <source>
        <dbReference type="Proteomes" id="UP001500929"/>
    </source>
</evidence>
<proteinExistence type="predicted"/>
<feature type="domain" description="Cation/H+ exchanger transmembrane" evidence="12">
    <location>
        <begin position="426"/>
        <end position="489"/>
    </location>
</feature>
<evidence type="ECO:0000256" key="11">
    <source>
        <dbReference type="SAM" id="Phobius"/>
    </source>
</evidence>
<feature type="transmembrane region" description="Helical" evidence="11">
    <location>
        <begin position="30"/>
        <end position="49"/>
    </location>
</feature>
<feature type="transmembrane region" description="Helical" evidence="11">
    <location>
        <begin position="232"/>
        <end position="249"/>
    </location>
</feature>
<evidence type="ECO:0000256" key="7">
    <source>
        <dbReference type="ARBA" id="ARBA00023065"/>
    </source>
</evidence>
<evidence type="ECO:0000256" key="1">
    <source>
        <dbReference type="ARBA" id="ARBA00004651"/>
    </source>
</evidence>
<dbReference type="Pfam" id="PF00999">
    <property type="entry name" value="Na_H_Exchanger"/>
    <property type="match status" value="2"/>
</dbReference>
<keyword evidence="14" id="KW-1185">Reference proteome</keyword>
<evidence type="ECO:0000259" key="12">
    <source>
        <dbReference type="Pfam" id="PF00999"/>
    </source>
</evidence>
<dbReference type="RefSeq" id="WP_259481703.1">
    <property type="nucleotide sequence ID" value="NZ_BAAAQY010000018.1"/>
</dbReference>
<feature type="transmembrane region" description="Helical" evidence="11">
    <location>
        <begin position="301"/>
        <end position="327"/>
    </location>
</feature>
<feature type="transmembrane region" description="Helical" evidence="11">
    <location>
        <begin position="55"/>
        <end position="75"/>
    </location>
</feature>
<reference evidence="13 14" key="1">
    <citation type="journal article" date="2019" name="Int. J. Syst. Evol. Microbiol.">
        <title>The Global Catalogue of Microorganisms (GCM) 10K type strain sequencing project: providing services to taxonomists for standard genome sequencing and annotation.</title>
        <authorList>
            <consortium name="The Broad Institute Genomics Platform"/>
            <consortium name="The Broad Institute Genome Sequencing Center for Infectious Disease"/>
            <person name="Wu L."/>
            <person name="Ma J."/>
        </authorList>
    </citation>
    <scope>NUCLEOTIDE SEQUENCE [LARGE SCALE GENOMIC DNA]</scope>
    <source>
        <strain evidence="13 14">JCM 16117</strain>
    </source>
</reference>
<evidence type="ECO:0000256" key="5">
    <source>
        <dbReference type="ARBA" id="ARBA00022989"/>
    </source>
</evidence>
<keyword evidence="6" id="KW-0915">Sodium</keyword>
<evidence type="ECO:0000256" key="10">
    <source>
        <dbReference type="SAM" id="MobiDB-lite"/>
    </source>
</evidence>
<dbReference type="EMBL" id="BAAAQY010000018">
    <property type="protein sequence ID" value="GAA2250284.1"/>
    <property type="molecule type" value="Genomic_DNA"/>
</dbReference>
<dbReference type="Proteomes" id="UP001500929">
    <property type="component" value="Unassembled WGS sequence"/>
</dbReference>